<keyword evidence="3" id="KW-0472">Membrane</keyword>
<organism evidence="5 6">
    <name type="scientific">Triparma verrucosa</name>
    <dbReference type="NCBI Taxonomy" id="1606542"/>
    <lineage>
        <taxon>Eukaryota</taxon>
        <taxon>Sar</taxon>
        <taxon>Stramenopiles</taxon>
        <taxon>Ochrophyta</taxon>
        <taxon>Bolidophyceae</taxon>
        <taxon>Parmales</taxon>
        <taxon>Triparmaceae</taxon>
        <taxon>Triparma</taxon>
    </lineage>
</organism>
<keyword evidence="3" id="KW-0812">Transmembrane</keyword>
<feature type="transmembrane region" description="Helical" evidence="3">
    <location>
        <begin position="71"/>
        <end position="95"/>
    </location>
</feature>
<evidence type="ECO:0000256" key="1">
    <source>
        <dbReference type="ARBA" id="ARBA00022679"/>
    </source>
</evidence>
<feature type="transmembrane region" description="Helical" evidence="3">
    <location>
        <begin position="40"/>
        <end position="59"/>
    </location>
</feature>
<dbReference type="GO" id="GO:0009098">
    <property type="term" value="P:L-leucine biosynthetic process"/>
    <property type="evidence" value="ECO:0007669"/>
    <property type="project" value="InterPro"/>
</dbReference>
<dbReference type="EMBL" id="BRXX01000294">
    <property type="protein sequence ID" value="GMI03040.1"/>
    <property type="molecule type" value="Genomic_DNA"/>
</dbReference>
<feature type="transmembrane region" description="Helical" evidence="3">
    <location>
        <begin position="6"/>
        <end position="28"/>
    </location>
</feature>
<dbReference type="AlphaFoldDB" id="A0A9W7F4B3"/>
<gene>
    <name evidence="5" type="ORF">TrVE_jg3400</name>
</gene>
<protein>
    <recommendedName>
        <fullName evidence="4">2-isopropylmalate synthase LeuA allosteric (dimerisation) domain-containing protein</fullName>
    </recommendedName>
</protein>
<name>A0A9W7F4B3_9STRA</name>
<reference evidence="6" key="1">
    <citation type="journal article" date="2023" name="Commun. Biol.">
        <title>Genome analysis of Parmales, the sister group of diatoms, reveals the evolutionary specialization of diatoms from phago-mixotrophs to photoautotrophs.</title>
        <authorList>
            <person name="Ban H."/>
            <person name="Sato S."/>
            <person name="Yoshikawa S."/>
            <person name="Yamada K."/>
            <person name="Nakamura Y."/>
            <person name="Ichinomiya M."/>
            <person name="Sato N."/>
            <person name="Blanc-Mathieu R."/>
            <person name="Endo H."/>
            <person name="Kuwata A."/>
            <person name="Ogata H."/>
        </authorList>
    </citation>
    <scope>NUCLEOTIDE SEQUENCE [LARGE SCALE GENOMIC DNA]</scope>
    <source>
        <strain evidence="6">NIES 3699</strain>
    </source>
</reference>
<keyword evidence="6" id="KW-1185">Reference proteome</keyword>
<evidence type="ECO:0000313" key="5">
    <source>
        <dbReference type="EMBL" id="GMI03040.1"/>
    </source>
</evidence>
<feature type="region of interest" description="Disordered" evidence="2">
    <location>
        <begin position="176"/>
        <end position="205"/>
    </location>
</feature>
<comment type="caution">
    <text evidence="5">The sequence shown here is derived from an EMBL/GenBank/DDBJ whole genome shotgun (WGS) entry which is preliminary data.</text>
</comment>
<accession>A0A9W7F4B3</accession>
<sequence length="205" mass="22132">MPFPAGVSLVGSTIVHIVVKLVTDFTAIIDFRHPYELGGLYFSLNLFLPLIGLAFLLGLDFTKEILSESTLALLTSVTILLGTGLITLFGTFLLLMNKEYRHTFIAATGTGPVDVVYKAIDKLIGISVELETYGMQAVNEGIGAVATTRVYTLSRGRRSVYISALNKMIAWTKRRSEKRRASNGEGEGSAESVPLGDGASSVQIK</sequence>
<evidence type="ECO:0000313" key="6">
    <source>
        <dbReference type="Proteomes" id="UP001165160"/>
    </source>
</evidence>
<keyword evidence="1" id="KW-0808">Transferase</keyword>
<dbReference type="Pfam" id="PF08502">
    <property type="entry name" value="LeuA_dimer"/>
    <property type="match status" value="1"/>
</dbReference>
<evidence type="ECO:0000256" key="2">
    <source>
        <dbReference type="SAM" id="MobiDB-lite"/>
    </source>
</evidence>
<keyword evidence="3" id="KW-1133">Transmembrane helix</keyword>
<dbReference type="Proteomes" id="UP001165160">
    <property type="component" value="Unassembled WGS sequence"/>
</dbReference>
<dbReference type="GO" id="GO:0003852">
    <property type="term" value="F:2-isopropylmalate synthase activity"/>
    <property type="evidence" value="ECO:0007669"/>
    <property type="project" value="InterPro"/>
</dbReference>
<evidence type="ECO:0000259" key="4">
    <source>
        <dbReference type="Pfam" id="PF08502"/>
    </source>
</evidence>
<proteinExistence type="predicted"/>
<feature type="domain" description="2-isopropylmalate synthase LeuA allosteric (dimerisation)" evidence="4">
    <location>
        <begin position="103"/>
        <end position="155"/>
    </location>
</feature>
<dbReference type="SUPFAM" id="SSF110921">
    <property type="entry name" value="2-isopropylmalate synthase LeuA, allosteric (dimerisation) domain"/>
    <property type="match status" value="1"/>
</dbReference>
<dbReference type="InterPro" id="IPR036230">
    <property type="entry name" value="LeuA_allosteric_dom_sf"/>
</dbReference>
<dbReference type="InterPro" id="IPR013709">
    <property type="entry name" value="2-isopropylmalate_synth_dimer"/>
</dbReference>
<evidence type="ECO:0000256" key="3">
    <source>
        <dbReference type="SAM" id="Phobius"/>
    </source>
</evidence>
<dbReference type="Gene3D" id="3.30.160.270">
    <property type="match status" value="1"/>
</dbReference>